<dbReference type="AlphaFoldDB" id="A0A0U5G266"/>
<protein>
    <submittedName>
        <fullName evidence="1">Uncharacterized protein</fullName>
    </submittedName>
</protein>
<proteinExistence type="predicted"/>
<evidence type="ECO:0000313" key="1">
    <source>
        <dbReference type="EMBL" id="CEL05303.1"/>
    </source>
</evidence>
<sequence>MQFCFCYLCRQNPNYHPALESSVLRPTGWLCSKIDSAHCQFSGSTSIPPFLTRESGDNVMVLKVKKTHKHSQDLTVLHNRPIPSTILQTTNLPRLLCLAGYPIQ</sequence>
<dbReference type="EMBL" id="CDMC01000005">
    <property type="protein sequence ID" value="CEL05303.1"/>
    <property type="molecule type" value="Genomic_DNA"/>
</dbReference>
<reference evidence="2" key="1">
    <citation type="journal article" date="2016" name="Genome Announc.">
        <title>Draft genome sequences of fungus Aspergillus calidoustus.</title>
        <authorList>
            <person name="Horn F."/>
            <person name="Linde J."/>
            <person name="Mattern D.J."/>
            <person name="Walther G."/>
            <person name="Guthke R."/>
            <person name="Scherlach K."/>
            <person name="Martin K."/>
            <person name="Brakhage A.A."/>
            <person name="Petzke L."/>
            <person name="Valiante V."/>
        </authorList>
    </citation>
    <scope>NUCLEOTIDE SEQUENCE [LARGE SCALE GENOMIC DNA]</scope>
    <source>
        <strain evidence="2">SF006504</strain>
    </source>
</reference>
<evidence type="ECO:0000313" key="2">
    <source>
        <dbReference type="Proteomes" id="UP000054771"/>
    </source>
</evidence>
<keyword evidence="2" id="KW-1185">Reference proteome</keyword>
<organism evidence="1 2">
    <name type="scientific">Aspergillus calidoustus</name>
    <dbReference type="NCBI Taxonomy" id="454130"/>
    <lineage>
        <taxon>Eukaryota</taxon>
        <taxon>Fungi</taxon>
        <taxon>Dikarya</taxon>
        <taxon>Ascomycota</taxon>
        <taxon>Pezizomycotina</taxon>
        <taxon>Eurotiomycetes</taxon>
        <taxon>Eurotiomycetidae</taxon>
        <taxon>Eurotiales</taxon>
        <taxon>Aspergillaceae</taxon>
        <taxon>Aspergillus</taxon>
        <taxon>Aspergillus subgen. Nidulantes</taxon>
    </lineage>
</organism>
<name>A0A0U5G266_ASPCI</name>
<dbReference type="Proteomes" id="UP000054771">
    <property type="component" value="Unassembled WGS sequence"/>
</dbReference>
<gene>
    <name evidence="1" type="ORF">ASPCAL06421</name>
</gene>
<accession>A0A0U5G266</accession>